<keyword evidence="4" id="KW-0472">Membrane</keyword>
<dbReference type="InterPro" id="IPR020846">
    <property type="entry name" value="MFS_dom"/>
</dbReference>
<dbReference type="InterPro" id="IPR011701">
    <property type="entry name" value="MFS"/>
</dbReference>
<dbReference type="RefSeq" id="WP_017234568.1">
    <property type="nucleotide sequence ID" value="NZ_CP014060.2"/>
</dbReference>
<dbReference type="InterPro" id="IPR005829">
    <property type="entry name" value="Sugar_transporter_CS"/>
</dbReference>
<evidence type="ECO:0000256" key="3">
    <source>
        <dbReference type="ARBA" id="ARBA00022989"/>
    </source>
</evidence>
<dbReference type="Pfam" id="PF07690">
    <property type="entry name" value="MFS_1"/>
    <property type="match status" value="1"/>
</dbReference>
<evidence type="ECO:0000256" key="1">
    <source>
        <dbReference type="ARBA" id="ARBA00004141"/>
    </source>
</evidence>
<dbReference type="GO" id="GO:0046943">
    <property type="term" value="F:carboxylic acid transmembrane transporter activity"/>
    <property type="evidence" value="ECO:0007669"/>
    <property type="project" value="TreeGrafter"/>
</dbReference>
<keyword evidence="3" id="KW-1133">Transmembrane helix</keyword>
<organism evidence="5 6">
    <name type="scientific">Alcaligenes xylosoxydans xylosoxydans</name>
    <name type="common">Achromobacter xylosoxidans</name>
    <dbReference type="NCBI Taxonomy" id="85698"/>
    <lineage>
        <taxon>Bacteria</taxon>
        <taxon>Pseudomonadati</taxon>
        <taxon>Pseudomonadota</taxon>
        <taxon>Betaproteobacteria</taxon>
        <taxon>Burkholderiales</taxon>
        <taxon>Alcaligenaceae</taxon>
        <taxon>Achromobacter</taxon>
    </lineage>
</organism>
<evidence type="ECO:0000256" key="4">
    <source>
        <dbReference type="ARBA" id="ARBA00023136"/>
    </source>
</evidence>
<protein>
    <submittedName>
        <fullName evidence="5">MFS transporter</fullName>
    </submittedName>
</protein>
<dbReference type="PANTHER" id="PTHR23508:SF10">
    <property type="entry name" value="CARBOXYLIC ACID TRANSPORTER PROTEIN HOMOLOG"/>
    <property type="match status" value="1"/>
</dbReference>
<dbReference type="CDD" id="cd17365">
    <property type="entry name" value="MFS_PcaK_like"/>
    <property type="match status" value="1"/>
</dbReference>
<keyword evidence="2" id="KW-0812">Transmembrane</keyword>
<dbReference type="PROSITE" id="PS50850">
    <property type="entry name" value="MFS"/>
    <property type="match status" value="1"/>
</dbReference>
<dbReference type="PANTHER" id="PTHR23508">
    <property type="entry name" value="CARBOXYLIC ACID TRANSPORTER PROTEIN HOMOLOG"/>
    <property type="match status" value="1"/>
</dbReference>
<gene>
    <name evidence="5" type="ORF">AL504_18145</name>
</gene>
<comment type="subcellular location">
    <subcellularLocation>
        <location evidence="1">Membrane</location>
        <topology evidence="1">Multi-pass membrane protein</topology>
    </subcellularLocation>
</comment>
<name>A0A0X8P0R4_ALCXX</name>
<dbReference type="PROSITE" id="PS00216">
    <property type="entry name" value="SUGAR_TRANSPORT_1"/>
    <property type="match status" value="1"/>
</dbReference>
<evidence type="ECO:0000313" key="5">
    <source>
        <dbReference type="EMBL" id="AMG37756.1"/>
    </source>
</evidence>
<evidence type="ECO:0000313" key="6">
    <source>
        <dbReference type="Proteomes" id="UP000060602"/>
    </source>
</evidence>
<dbReference type="InterPro" id="IPR036259">
    <property type="entry name" value="MFS_trans_sf"/>
</dbReference>
<dbReference type="Proteomes" id="UP000060602">
    <property type="component" value="Chromosome"/>
</dbReference>
<dbReference type="SUPFAM" id="SSF103473">
    <property type="entry name" value="MFS general substrate transporter"/>
    <property type="match status" value="1"/>
</dbReference>
<dbReference type="EMBL" id="CP014060">
    <property type="protein sequence ID" value="AMG37756.1"/>
    <property type="molecule type" value="Genomic_DNA"/>
</dbReference>
<dbReference type="GO" id="GO:0005886">
    <property type="term" value="C:plasma membrane"/>
    <property type="evidence" value="ECO:0007669"/>
    <property type="project" value="TreeGrafter"/>
</dbReference>
<dbReference type="AlphaFoldDB" id="A0A0X8P0R4"/>
<evidence type="ECO:0000256" key="2">
    <source>
        <dbReference type="ARBA" id="ARBA00022692"/>
    </source>
</evidence>
<sequence length="455" mass="48218">MCQIDMQKLADDARFNRFHAKVLLWCLLILIIDGYDIAVVGIALPSIMQQMGVNASTAGFMASSALFGMMFGAMVLGTLSDRIGRRWALSIGVMLFSVFTAAAGFTKDPISFSVVRFIAGLGIGGVLPVIVAQMVEYSPKKIRSLMTALMTSGYALGGILAAVLGKQLIGEYGWQAVFIAAGVPVLLVPFILKLVPESMTYLIAQRRNGELAEVARHLQPGGKHPADAQFFVPAADRMAGAPVTRLFQDGRGLSTALFWVAFFSGLFMVYALSSWLTKLMAMAGYSLGSALSFVIALNVGAIIGAVCGGWLADKFNIKWVLVAMYALGGVLLYLMTFQTLTEVRYLIIGAVGACTTGAQLVAYAFCGQFYPMSIRSTGIGMASGVGRLGAIAAPLLIGQIVALELPLEQNFLVIGGFGVLGAIALAFIKYGGPTSATPQEAVPELRPLQPTPQNA</sequence>
<dbReference type="Gene3D" id="1.20.1250.20">
    <property type="entry name" value="MFS general substrate transporter like domains"/>
    <property type="match status" value="1"/>
</dbReference>
<reference evidence="6" key="1">
    <citation type="submission" date="2015-12" db="EMBL/GenBank/DDBJ databases">
        <title>FDA dAtabase for Regulatory Grade micrObial Sequences (FDA-ARGOS): Supporting development and validation of Infectious Disease Dx tests.</title>
        <authorList>
            <person name="Case J."/>
            <person name="Tallon L."/>
            <person name="Sadzewicz L."/>
            <person name="Sengamalay N."/>
            <person name="Ott S."/>
            <person name="Godinez A."/>
            <person name="Nagaraj S."/>
            <person name="Nadendla S."/>
            <person name="Sichtig H."/>
        </authorList>
    </citation>
    <scope>NUCLEOTIDE SEQUENCE [LARGE SCALE GENOMIC DNA]</scope>
    <source>
        <strain evidence="6">FDAARGOS_147</strain>
    </source>
</reference>
<proteinExistence type="predicted"/>
<accession>A0A0X8P0R4</accession>